<proteinExistence type="inferred from homology"/>
<dbReference type="GO" id="GO:0005764">
    <property type="term" value="C:lysosome"/>
    <property type="evidence" value="ECO:0007669"/>
    <property type="project" value="TreeGrafter"/>
</dbReference>
<protein>
    <recommendedName>
        <fullName evidence="5">Ependymin</fullName>
    </recommendedName>
</protein>
<feature type="chain" id="PRO_5044348531" description="Ependymin" evidence="2">
    <location>
        <begin position="20"/>
        <end position="212"/>
    </location>
</feature>
<dbReference type="GO" id="GO:0005576">
    <property type="term" value="C:extracellular region"/>
    <property type="evidence" value="ECO:0007669"/>
    <property type="project" value="InterPro"/>
</dbReference>
<dbReference type="InterPro" id="IPR001299">
    <property type="entry name" value="Ependymin"/>
</dbReference>
<dbReference type="Proteomes" id="UP000694580">
    <property type="component" value="Chromosome 1"/>
</dbReference>
<dbReference type="Ensembl" id="ENSDCDT00010004464.1">
    <property type="protein sequence ID" value="ENSDCDP00010004310.1"/>
    <property type="gene ID" value="ENSDCDG00010001898.1"/>
</dbReference>
<dbReference type="GeneTree" id="ENSGT00940000164430"/>
<reference evidence="3 4" key="1">
    <citation type="submission" date="2020-06" db="EMBL/GenBank/DDBJ databases">
        <authorList>
            <consortium name="Wellcome Sanger Institute Data Sharing"/>
        </authorList>
    </citation>
    <scope>NUCLEOTIDE SEQUENCE [LARGE SCALE GENOMIC DNA]</scope>
</reference>
<dbReference type="Pfam" id="PF00811">
    <property type="entry name" value="Ependymin"/>
    <property type="match status" value="1"/>
</dbReference>
<evidence type="ECO:0000256" key="2">
    <source>
        <dbReference type="SAM" id="SignalP"/>
    </source>
</evidence>
<dbReference type="GO" id="GO:0005509">
    <property type="term" value="F:calcium ion binding"/>
    <property type="evidence" value="ECO:0007669"/>
    <property type="project" value="InterPro"/>
</dbReference>
<dbReference type="PROSITE" id="PS51257">
    <property type="entry name" value="PROKAR_LIPOPROTEIN"/>
    <property type="match status" value="1"/>
</dbReference>
<dbReference type="SMART" id="SM00026">
    <property type="entry name" value="EPEND"/>
    <property type="match status" value="1"/>
</dbReference>
<dbReference type="PANTHER" id="PTHR10697:SF5">
    <property type="entry name" value="EPENDYMIN-RELATED"/>
    <property type="match status" value="1"/>
</dbReference>
<keyword evidence="4" id="KW-1185">Reference proteome</keyword>
<accession>A0AAY4A8F4</accession>
<evidence type="ECO:0008006" key="5">
    <source>
        <dbReference type="Google" id="ProtNLM"/>
    </source>
</evidence>
<reference evidence="3" key="3">
    <citation type="submission" date="2025-09" db="UniProtKB">
        <authorList>
            <consortium name="Ensembl"/>
        </authorList>
    </citation>
    <scope>IDENTIFICATION</scope>
</reference>
<evidence type="ECO:0000256" key="1">
    <source>
        <dbReference type="ARBA" id="ARBA00010771"/>
    </source>
</evidence>
<name>A0AAY4A8F4_9TELE</name>
<evidence type="ECO:0000313" key="4">
    <source>
        <dbReference type="Proteomes" id="UP000694580"/>
    </source>
</evidence>
<gene>
    <name evidence="3" type="primary">epdl1</name>
</gene>
<keyword evidence="2" id="KW-0732">Signal</keyword>
<dbReference type="AlphaFoldDB" id="A0AAY4A8F4"/>
<feature type="signal peptide" evidence="2">
    <location>
        <begin position="1"/>
        <end position="19"/>
    </location>
</feature>
<evidence type="ECO:0000313" key="3">
    <source>
        <dbReference type="Ensembl" id="ENSDCDP00010004310.1"/>
    </source>
</evidence>
<dbReference type="PRINTS" id="PR00317">
    <property type="entry name" value="EPENDYMIN"/>
</dbReference>
<dbReference type="GO" id="GO:0007160">
    <property type="term" value="P:cell-matrix adhesion"/>
    <property type="evidence" value="ECO:0007669"/>
    <property type="project" value="InterPro"/>
</dbReference>
<dbReference type="PANTHER" id="PTHR10697">
    <property type="entry name" value="MAMMALIAN EPENDYMIN-RELATED PROTEIN 1"/>
    <property type="match status" value="1"/>
</dbReference>
<organism evidence="3 4">
    <name type="scientific">Denticeps clupeoides</name>
    <name type="common">denticle herring</name>
    <dbReference type="NCBI Taxonomy" id="299321"/>
    <lineage>
        <taxon>Eukaryota</taxon>
        <taxon>Metazoa</taxon>
        <taxon>Chordata</taxon>
        <taxon>Craniata</taxon>
        <taxon>Vertebrata</taxon>
        <taxon>Euteleostomi</taxon>
        <taxon>Actinopterygii</taxon>
        <taxon>Neopterygii</taxon>
        <taxon>Teleostei</taxon>
        <taxon>Clupei</taxon>
        <taxon>Clupeiformes</taxon>
        <taxon>Denticipitoidei</taxon>
        <taxon>Denticipitidae</taxon>
        <taxon>Denticeps</taxon>
    </lineage>
</organism>
<comment type="similarity">
    <text evidence="1">Belongs to the ependymin family.</text>
</comment>
<sequence>MKTAYWIGAYMCLAVSCVTQKPRPCSKCEKWQKTSQNEDFMIYAQYSYDALGKRIRLQKTMNSANETTHTDALLLFRKHTVYLINHDEQSCKKKRMNSTFHPLEVPKQASFLSQIVLGSLSGPGEGLLVNNWYGESPCKKVKYLMTVTEFGCLPVGVHYRTNRTGLITFFNIARGIKDPGVFIPPSFCEDADVDVSDDSEDFYSIFITCFKN</sequence>
<reference evidence="3" key="2">
    <citation type="submission" date="2025-08" db="UniProtKB">
        <authorList>
            <consortium name="Ensembl"/>
        </authorList>
    </citation>
    <scope>IDENTIFICATION</scope>
</reference>